<organism evidence="3 4">
    <name type="scientific">Striga asiatica</name>
    <name type="common">Asiatic witchweed</name>
    <name type="synonym">Buchnera asiatica</name>
    <dbReference type="NCBI Taxonomy" id="4170"/>
    <lineage>
        <taxon>Eukaryota</taxon>
        <taxon>Viridiplantae</taxon>
        <taxon>Streptophyta</taxon>
        <taxon>Embryophyta</taxon>
        <taxon>Tracheophyta</taxon>
        <taxon>Spermatophyta</taxon>
        <taxon>Magnoliopsida</taxon>
        <taxon>eudicotyledons</taxon>
        <taxon>Gunneridae</taxon>
        <taxon>Pentapetalae</taxon>
        <taxon>asterids</taxon>
        <taxon>lamiids</taxon>
        <taxon>Lamiales</taxon>
        <taxon>Orobanchaceae</taxon>
        <taxon>Buchnereae</taxon>
        <taxon>Striga</taxon>
    </lineage>
</organism>
<dbReference type="InterPro" id="IPR001810">
    <property type="entry name" value="F-box_dom"/>
</dbReference>
<dbReference type="InterPro" id="IPR005174">
    <property type="entry name" value="KIB1-4_b-propeller"/>
</dbReference>
<feature type="transmembrane region" description="Helical" evidence="1">
    <location>
        <begin position="509"/>
        <end position="528"/>
    </location>
</feature>
<dbReference type="EMBL" id="BKCP01006294">
    <property type="protein sequence ID" value="GER42357.1"/>
    <property type="molecule type" value="Genomic_DNA"/>
</dbReference>
<dbReference type="SUPFAM" id="SSF81383">
    <property type="entry name" value="F-box domain"/>
    <property type="match status" value="1"/>
</dbReference>
<dbReference type="PROSITE" id="PS50181">
    <property type="entry name" value="FBOX"/>
    <property type="match status" value="1"/>
</dbReference>
<dbReference type="Proteomes" id="UP000325081">
    <property type="component" value="Unassembled WGS sequence"/>
</dbReference>
<dbReference type="OrthoDB" id="914197at2759"/>
<accession>A0A5A7QDB0</accession>
<name>A0A5A7QDB0_STRAF</name>
<dbReference type="Pfam" id="PF00646">
    <property type="entry name" value="F-box"/>
    <property type="match status" value="1"/>
</dbReference>
<protein>
    <submittedName>
        <fullName evidence="3">F-box family protein</fullName>
    </submittedName>
</protein>
<proteinExistence type="predicted"/>
<evidence type="ECO:0000313" key="4">
    <source>
        <dbReference type="Proteomes" id="UP000325081"/>
    </source>
</evidence>
<dbReference type="AlphaFoldDB" id="A0A5A7QDB0"/>
<dbReference type="Gene3D" id="1.20.1280.50">
    <property type="match status" value="1"/>
</dbReference>
<keyword evidence="1" id="KW-1133">Transmembrane helix</keyword>
<comment type="caution">
    <text evidence="3">The sequence shown here is derived from an EMBL/GenBank/DDBJ whole genome shotgun (WGS) entry which is preliminary data.</text>
</comment>
<keyword evidence="1" id="KW-0812">Transmembrane</keyword>
<gene>
    <name evidence="3" type="ORF">STAS_19126</name>
</gene>
<dbReference type="InterPro" id="IPR036047">
    <property type="entry name" value="F-box-like_dom_sf"/>
</dbReference>
<dbReference type="PANTHER" id="PTHR33110">
    <property type="entry name" value="F-BOX/KELCH-REPEAT PROTEIN-RELATED"/>
    <property type="match status" value="1"/>
</dbReference>
<dbReference type="SMART" id="SM00256">
    <property type="entry name" value="FBOX"/>
    <property type="match status" value="1"/>
</dbReference>
<evidence type="ECO:0000313" key="3">
    <source>
        <dbReference type="EMBL" id="GER42357.1"/>
    </source>
</evidence>
<sequence>MLFPFLKWYSRRFTSFIPGFSRGAHNPPSRSSSFDGLPDDVIGRIFGNLCIGDRTRMRLVCRSWRDTLTRSEFPVRPEPPWLILPTSDDPFLTLDSPADGRTYRRPFPRRRRLRQRWSCRGSGDGWLLLVGHSPCLDITEMVLWEPLSGATRDLPPLSTLPFFDELATGSFEAVGLDFSSPLVITQARVSSTDLDLLVVAVVFSLIENYSRNKWDRLAVCSPGDPSWAVLPNNDETKRYSDIIFHGGRLFAVCPPWDPGTRPFVSKTSTHTLASSANLEVVTCELAYEVASLAPYEDYTGFEVCKRWNVAEHLVGSADELLLVSATLDLFTHAFDLGSPELIDSRVYKCPQTRGFEVRRLLNNSGDTDRLLLLSERMEQTGDKCIYLGDTGSISMEGEPNCIRYATADGLGMFWNLREEEEDEDDLVIDIDNVWIIHERGVFNVAEERIRRTCSAKTSARSGSCSGWFTPAFGRQPLVINRSLSAFSCFRLACVDQITNLLFLWQSLSWMQIGICVLSLEVLYLLYMIQDMLRS</sequence>
<keyword evidence="4" id="KW-1185">Reference proteome</keyword>
<dbReference type="Pfam" id="PF03478">
    <property type="entry name" value="Beta-prop_KIB1-4"/>
    <property type="match status" value="1"/>
</dbReference>
<keyword evidence="1" id="KW-0472">Membrane</keyword>
<reference evidence="4" key="1">
    <citation type="journal article" date="2019" name="Curr. Biol.">
        <title>Genome Sequence of Striga asiatica Provides Insight into the Evolution of Plant Parasitism.</title>
        <authorList>
            <person name="Yoshida S."/>
            <person name="Kim S."/>
            <person name="Wafula E.K."/>
            <person name="Tanskanen J."/>
            <person name="Kim Y.M."/>
            <person name="Honaas L."/>
            <person name="Yang Z."/>
            <person name="Spallek T."/>
            <person name="Conn C.E."/>
            <person name="Ichihashi Y."/>
            <person name="Cheong K."/>
            <person name="Cui S."/>
            <person name="Der J.P."/>
            <person name="Gundlach H."/>
            <person name="Jiao Y."/>
            <person name="Hori C."/>
            <person name="Ishida J.K."/>
            <person name="Kasahara H."/>
            <person name="Kiba T."/>
            <person name="Kim M.S."/>
            <person name="Koo N."/>
            <person name="Laohavisit A."/>
            <person name="Lee Y.H."/>
            <person name="Lumba S."/>
            <person name="McCourt P."/>
            <person name="Mortimer J.C."/>
            <person name="Mutuku J.M."/>
            <person name="Nomura T."/>
            <person name="Sasaki-Sekimoto Y."/>
            <person name="Seto Y."/>
            <person name="Wang Y."/>
            <person name="Wakatake T."/>
            <person name="Sakakibara H."/>
            <person name="Demura T."/>
            <person name="Yamaguchi S."/>
            <person name="Yoneyama K."/>
            <person name="Manabe R.I."/>
            <person name="Nelson D.C."/>
            <person name="Schulman A.H."/>
            <person name="Timko M.P."/>
            <person name="dePamphilis C.W."/>
            <person name="Choi D."/>
            <person name="Shirasu K."/>
        </authorList>
    </citation>
    <scope>NUCLEOTIDE SEQUENCE [LARGE SCALE GENOMIC DNA]</scope>
    <source>
        <strain evidence="4">cv. UVA1</strain>
    </source>
</reference>
<evidence type="ECO:0000259" key="2">
    <source>
        <dbReference type="PROSITE" id="PS50181"/>
    </source>
</evidence>
<evidence type="ECO:0000256" key="1">
    <source>
        <dbReference type="SAM" id="Phobius"/>
    </source>
</evidence>
<dbReference type="PANTHER" id="PTHR33110:SF71">
    <property type="entry name" value="F-BOX_KELCH-REPEAT PROTEIN"/>
    <property type="match status" value="1"/>
</dbReference>
<feature type="domain" description="F-box" evidence="2">
    <location>
        <begin position="31"/>
        <end position="84"/>
    </location>
</feature>